<reference evidence="1 2" key="1">
    <citation type="journal article" date="2023" name="Science">
        <title>Complex scaffold remodeling in plant triterpene biosynthesis.</title>
        <authorList>
            <person name="De La Pena R."/>
            <person name="Hodgson H."/>
            <person name="Liu J.C."/>
            <person name="Stephenson M.J."/>
            <person name="Martin A.C."/>
            <person name="Owen C."/>
            <person name="Harkess A."/>
            <person name="Leebens-Mack J."/>
            <person name="Jimenez L.E."/>
            <person name="Osbourn A."/>
            <person name="Sattely E.S."/>
        </authorList>
    </citation>
    <scope>NUCLEOTIDE SEQUENCE [LARGE SCALE GENOMIC DNA]</scope>
    <source>
        <strain evidence="2">cv. JPN11</strain>
        <tissue evidence="1">Leaf</tissue>
    </source>
</reference>
<accession>A0ACC1WQF8</accession>
<evidence type="ECO:0000313" key="2">
    <source>
        <dbReference type="Proteomes" id="UP001164539"/>
    </source>
</evidence>
<protein>
    <submittedName>
        <fullName evidence="1">Late embryogenesis abundant domain-containing protein / LEA domain-containing protein</fullName>
    </submittedName>
</protein>
<name>A0ACC1WQF8_MELAZ</name>
<keyword evidence="2" id="KW-1185">Reference proteome</keyword>
<dbReference type="Proteomes" id="UP001164539">
    <property type="component" value="Chromosome 14"/>
</dbReference>
<sequence>MMNLVAICLVVGSLAAGGVWSPSATDQKIKPQKSQNEDVVIVKEGHRMVVVEFDEEGKHNTKVSISPEHEYQFPKPKPASDVEEKISAAAEDVLSNVKDKIKEASSVLPDLKTTVHGPGELICDAYGKCKHKIAIAIEKAKDKVSGAARETAAKQKEMAHEAKETVQDVIAKKEEVDNEGRDVLQDAYGKAKESASEKASGAKKAAKDALGKAKETASEKAYEAKEAVKDALGKAKETASEKAYEMKEGAKEAIKDVMDVGKTIREDVVRNVTEEVENVGESVVEKVKEAKEGIEHAAKSFATSLSTKRLSGTVNAMTGVLNLLGVSTAYGMSIWVTFISSYVLSFCLPRQQFGMVQSKIYAVYFRAMACSIGLALLGHMPQLFSNNAGKFQGYNLLASILMVLANSMYLEPRATKVMFERMKVEKEEGRGRESPTGETSSMATEQRAATTTTHEAETSREQEAAIRTKMGRLSERLRKLNTWSSVLNVATLMSLTWHLVYLGQRLHTTV</sequence>
<dbReference type="EMBL" id="CM051407">
    <property type="protein sequence ID" value="KAJ4701199.1"/>
    <property type="molecule type" value="Genomic_DNA"/>
</dbReference>
<gene>
    <name evidence="1" type="ORF">OWV82_024478</name>
</gene>
<proteinExistence type="predicted"/>
<comment type="caution">
    <text evidence="1">The sequence shown here is derived from an EMBL/GenBank/DDBJ whole genome shotgun (WGS) entry which is preliminary data.</text>
</comment>
<evidence type="ECO:0000313" key="1">
    <source>
        <dbReference type="EMBL" id="KAJ4701199.1"/>
    </source>
</evidence>
<organism evidence="1 2">
    <name type="scientific">Melia azedarach</name>
    <name type="common">Chinaberry tree</name>
    <dbReference type="NCBI Taxonomy" id="155640"/>
    <lineage>
        <taxon>Eukaryota</taxon>
        <taxon>Viridiplantae</taxon>
        <taxon>Streptophyta</taxon>
        <taxon>Embryophyta</taxon>
        <taxon>Tracheophyta</taxon>
        <taxon>Spermatophyta</taxon>
        <taxon>Magnoliopsida</taxon>
        <taxon>eudicotyledons</taxon>
        <taxon>Gunneridae</taxon>
        <taxon>Pentapetalae</taxon>
        <taxon>rosids</taxon>
        <taxon>malvids</taxon>
        <taxon>Sapindales</taxon>
        <taxon>Meliaceae</taxon>
        <taxon>Melia</taxon>
    </lineage>
</organism>